<gene>
    <name evidence="3" type="ORF">Sjap_015837</name>
</gene>
<feature type="region of interest" description="Disordered" evidence="2">
    <location>
        <begin position="1"/>
        <end position="48"/>
    </location>
</feature>
<feature type="repeat" description="RCC1" evidence="1">
    <location>
        <begin position="19"/>
        <end position="68"/>
    </location>
</feature>
<accession>A0AAP0NT70</accession>
<sequence>MEAKEREEEKEEESKTSRNEIWCWGAGTDGQLGLANHQDQHLPQPLPSLPPIAQLSCGGAHVLALTKPPNAQLLTWGRPTNPPTPPPSPPFFLPPPPPPSPSPTSPPAGTTPPSSPTPAPSSLAATPPSANWATETSNHALAHF</sequence>
<proteinExistence type="predicted"/>
<evidence type="ECO:0000313" key="3">
    <source>
        <dbReference type="EMBL" id="KAK9116890.1"/>
    </source>
</evidence>
<dbReference type="Gene3D" id="2.130.10.30">
    <property type="entry name" value="Regulator of chromosome condensation 1/beta-lactamase-inhibitor protein II"/>
    <property type="match status" value="1"/>
</dbReference>
<dbReference type="Proteomes" id="UP001417504">
    <property type="component" value="Unassembled WGS sequence"/>
</dbReference>
<name>A0AAP0NT70_9MAGN</name>
<dbReference type="EMBL" id="JBBNAE010000006">
    <property type="protein sequence ID" value="KAK9116890.1"/>
    <property type="molecule type" value="Genomic_DNA"/>
</dbReference>
<organism evidence="3 4">
    <name type="scientific">Stephania japonica</name>
    <dbReference type="NCBI Taxonomy" id="461633"/>
    <lineage>
        <taxon>Eukaryota</taxon>
        <taxon>Viridiplantae</taxon>
        <taxon>Streptophyta</taxon>
        <taxon>Embryophyta</taxon>
        <taxon>Tracheophyta</taxon>
        <taxon>Spermatophyta</taxon>
        <taxon>Magnoliopsida</taxon>
        <taxon>Ranunculales</taxon>
        <taxon>Menispermaceae</taxon>
        <taxon>Menispermoideae</taxon>
        <taxon>Cissampelideae</taxon>
        <taxon>Stephania</taxon>
    </lineage>
</organism>
<dbReference type="SUPFAM" id="SSF50985">
    <property type="entry name" value="RCC1/BLIP-II"/>
    <property type="match status" value="1"/>
</dbReference>
<keyword evidence="4" id="KW-1185">Reference proteome</keyword>
<feature type="compositionally biased region" description="Basic and acidic residues" evidence="2">
    <location>
        <begin position="1"/>
        <end position="18"/>
    </location>
</feature>
<evidence type="ECO:0000256" key="2">
    <source>
        <dbReference type="SAM" id="MobiDB-lite"/>
    </source>
</evidence>
<protein>
    <submittedName>
        <fullName evidence="3">Uncharacterized protein</fullName>
    </submittedName>
</protein>
<dbReference type="PROSITE" id="PS50012">
    <property type="entry name" value="RCC1_3"/>
    <property type="match status" value="1"/>
</dbReference>
<comment type="caution">
    <text evidence="3">The sequence shown here is derived from an EMBL/GenBank/DDBJ whole genome shotgun (WGS) entry which is preliminary data.</text>
</comment>
<reference evidence="3 4" key="1">
    <citation type="submission" date="2024-01" db="EMBL/GenBank/DDBJ databases">
        <title>Genome assemblies of Stephania.</title>
        <authorList>
            <person name="Yang L."/>
        </authorList>
    </citation>
    <scope>NUCLEOTIDE SEQUENCE [LARGE SCALE GENOMIC DNA]</scope>
    <source>
        <strain evidence="3">QJT</strain>
        <tissue evidence="3">Leaf</tissue>
    </source>
</reference>
<dbReference type="Pfam" id="PF00415">
    <property type="entry name" value="RCC1"/>
    <property type="match status" value="1"/>
</dbReference>
<feature type="compositionally biased region" description="Polar residues" evidence="2">
    <location>
        <begin position="132"/>
        <end position="144"/>
    </location>
</feature>
<feature type="compositionally biased region" description="Low complexity" evidence="2">
    <location>
        <begin position="120"/>
        <end position="131"/>
    </location>
</feature>
<feature type="region of interest" description="Disordered" evidence="2">
    <location>
        <begin position="72"/>
        <end position="144"/>
    </location>
</feature>
<dbReference type="AlphaFoldDB" id="A0AAP0NT70"/>
<feature type="compositionally biased region" description="Pro residues" evidence="2">
    <location>
        <begin position="80"/>
        <end position="119"/>
    </location>
</feature>
<evidence type="ECO:0000256" key="1">
    <source>
        <dbReference type="PROSITE-ProRule" id="PRU00235"/>
    </source>
</evidence>
<dbReference type="InterPro" id="IPR000408">
    <property type="entry name" value="Reg_chr_condens"/>
</dbReference>
<dbReference type="InterPro" id="IPR009091">
    <property type="entry name" value="RCC1/BLIP-II"/>
</dbReference>
<evidence type="ECO:0000313" key="4">
    <source>
        <dbReference type="Proteomes" id="UP001417504"/>
    </source>
</evidence>